<dbReference type="PANTHER" id="PTHR43649:SF17">
    <property type="entry name" value="ABC TRANSPORTER SOLUTE BINDING PROTEIN-SUGAR TRANSPORT"/>
    <property type="match status" value="1"/>
</dbReference>
<keyword evidence="1" id="KW-0472">Membrane</keyword>
<dbReference type="EMBL" id="CP027059">
    <property type="protein sequence ID" value="UQZ83683.1"/>
    <property type="molecule type" value="Genomic_DNA"/>
</dbReference>
<dbReference type="PROSITE" id="PS51257">
    <property type="entry name" value="PROKAR_LIPOPROTEIN"/>
    <property type="match status" value="1"/>
</dbReference>
<keyword evidence="1" id="KW-0812">Transmembrane</keyword>
<name>A0ABY4RQ47_9BACL</name>
<dbReference type="Pfam" id="PF01547">
    <property type="entry name" value="SBP_bac_1"/>
    <property type="match status" value="1"/>
</dbReference>
<keyword evidence="1" id="KW-1133">Transmembrane helix</keyword>
<reference evidence="2" key="1">
    <citation type="submission" date="2018-02" db="EMBL/GenBank/DDBJ databases">
        <authorList>
            <person name="Kim S.-K."/>
            <person name="Jung H.-I."/>
            <person name="Lee S.-W."/>
        </authorList>
    </citation>
    <scope>NUCLEOTIDE SEQUENCE</scope>
    <source>
        <strain evidence="2">SK3146</strain>
    </source>
</reference>
<protein>
    <submittedName>
        <fullName evidence="2">Lipoprotein LipO</fullName>
    </submittedName>
</protein>
<evidence type="ECO:0000313" key="2">
    <source>
        <dbReference type="EMBL" id="UQZ83683.1"/>
    </source>
</evidence>
<sequence>MTKTWGATAVAILAVAVLFGCFYRLLIGDTELPHRLGADGFPVHERTIKVMFSETDNQKIRANTPIQQEIAKRTGFRLMYTAVPTSNYNDKKKTLLATQNAPDIMQIDKQDVNEFSSAGAFLPLMDYMNRGLMPNLKKLWDENPDLIRLTVDGELYGFPAIVRDEAKNGFGPVIRMDLLQKHHLPVPRSFDELLDVLKRLKELYPESAPWSVRKGTSQLLAASSYMLGSGYNVGNGIYFDKDKDGGRYVYGPASPQFKNVLTFLNKAYTSGVLDPDYAVLTQQQWTEKLTGGESFFFLDNSGFGLNFTRALRTAHPEAFFQVMPIPEYAEGKARAQFYMNTFSGKMFAVSSKVQDPESVVKLLDWMYSEEAFRLMNFGIEGVHYTLDGNGRPVYKKDFVETFIHAQPTPYYALYSELGCCQLSFTPYYSNTLSQFQIEKMTGTWDKLNEEYWSLIASDPAYRPSVMEPPLTKREAARAKDIHSTLNDMLDEQFDKFIMGLKPIEGYDQVIRQARELGASELEDIYNRAAARLNSDKESVR</sequence>
<keyword evidence="2" id="KW-0449">Lipoprotein</keyword>
<feature type="transmembrane region" description="Helical" evidence="1">
    <location>
        <begin position="6"/>
        <end position="26"/>
    </location>
</feature>
<accession>A0ABY4RQ47</accession>
<evidence type="ECO:0000256" key="1">
    <source>
        <dbReference type="SAM" id="Phobius"/>
    </source>
</evidence>
<proteinExistence type="predicted"/>
<reference evidence="2" key="2">
    <citation type="journal article" date="2021" name="J Anim Sci Technol">
        <title>Complete genome sequence of Paenibacillus konkukensis sp. nov. SK3146 as a potential probiotic strain.</title>
        <authorList>
            <person name="Jung H.I."/>
            <person name="Park S."/>
            <person name="Niu K.M."/>
            <person name="Lee S.W."/>
            <person name="Kothari D."/>
            <person name="Yi K.J."/>
            <person name="Kim S.K."/>
        </authorList>
    </citation>
    <scope>NUCLEOTIDE SEQUENCE</scope>
    <source>
        <strain evidence="2">SK3146</strain>
    </source>
</reference>
<dbReference type="Proteomes" id="UP001057134">
    <property type="component" value="Chromosome"/>
</dbReference>
<dbReference type="SUPFAM" id="SSF53850">
    <property type="entry name" value="Periplasmic binding protein-like II"/>
    <property type="match status" value="1"/>
</dbReference>
<dbReference type="PANTHER" id="PTHR43649">
    <property type="entry name" value="ARABINOSE-BINDING PROTEIN-RELATED"/>
    <property type="match status" value="1"/>
</dbReference>
<dbReference type="RefSeq" id="WP_249865679.1">
    <property type="nucleotide sequence ID" value="NZ_CP027059.1"/>
</dbReference>
<organism evidence="2 3">
    <name type="scientific">Paenibacillus konkukensis</name>
    <dbReference type="NCBI Taxonomy" id="2020716"/>
    <lineage>
        <taxon>Bacteria</taxon>
        <taxon>Bacillati</taxon>
        <taxon>Bacillota</taxon>
        <taxon>Bacilli</taxon>
        <taxon>Bacillales</taxon>
        <taxon>Paenibacillaceae</taxon>
        <taxon>Paenibacillus</taxon>
    </lineage>
</organism>
<dbReference type="InterPro" id="IPR006059">
    <property type="entry name" value="SBP"/>
</dbReference>
<gene>
    <name evidence="2" type="primary">lipO_48</name>
    <name evidence="2" type="ORF">SK3146_02890</name>
</gene>
<dbReference type="Gene3D" id="3.40.190.10">
    <property type="entry name" value="Periplasmic binding protein-like II"/>
    <property type="match status" value="2"/>
</dbReference>
<dbReference type="InterPro" id="IPR050490">
    <property type="entry name" value="Bact_solute-bd_prot1"/>
</dbReference>
<evidence type="ECO:0000313" key="3">
    <source>
        <dbReference type="Proteomes" id="UP001057134"/>
    </source>
</evidence>
<keyword evidence="3" id="KW-1185">Reference proteome</keyword>